<name>A0A7S8J0J8_9BACT</name>
<sequence length="210" mass="23941">MLFTMKASRGLMIGLLLFPVVLSPLATERGQAAVAVSEEDYSLYDRVIEDKFLTSQIQLVLLERMTVSRLMPQQDGSVTMDIFHQHGYFDGVLPQDLVRDFVGANQTPTRLEDRFQFGVRYRFVSERMDEDSEAGAVLLAVNNSAVPVQAPAVLDRLAFSRVGRTLKNDQALVYVENRRRDGTGAGFLVWFRRQGQEWELFDTDLVWTMR</sequence>
<reference evidence="1 2" key="1">
    <citation type="journal article" date="2020" name="ISME J.">
        <title>Enrichment and physiological characterization of a novel comammox Nitrospira indicates ammonium inhibition of complete nitrification.</title>
        <authorList>
            <person name="Sakoula D."/>
            <person name="Koch H."/>
            <person name="Frank J."/>
            <person name="Jetten M.S.M."/>
            <person name="van Kessel M.A.H.J."/>
            <person name="Lucker S."/>
        </authorList>
    </citation>
    <scope>NUCLEOTIDE SEQUENCE [LARGE SCALE GENOMIC DNA]</scope>
    <source>
        <strain evidence="1">Comreactor17</strain>
    </source>
</reference>
<gene>
    <name evidence="1" type="ORF">Nkreftii_002948</name>
</gene>
<dbReference type="AlphaFoldDB" id="A0A7S8J0J8"/>
<dbReference type="KEGG" id="nkf:Nkreftii_002948"/>
<dbReference type="Proteomes" id="UP000593737">
    <property type="component" value="Chromosome"/>
</dbReference>
<dbReference type="EMBL" id="CP047423">
    <property type="protein sequence ID" value="QPD05174.1"/>
    <property type="molecule type" value="Genomic_DNA"/>
</dbReference>
<organism evidence="1 2">
    <name type="scientific">Candidatus Nitrospira kreftii</name>
    <dbReference type="NCBI Taxonomy" id="2652173"/>
    <lineage>
        <taxon>Bacteria</taxon>
        <taxon>Pseudomonadati</taxon>
        <taxon>Nitrospirota</taxon>
        <taxon>Nitrospiria</taxon>
        <taxon>Nitrospirales</taxon>
        <taxon>Nitrospiraceae</taxon>
        <taxon>Nitrospira</taxon>
    </lineage>
</organism>
<protein>
    <submittedName>
        <fullName evidence="1">Uncharacterized protein</fullName>
    </submittedName>
</protein>
<evidence type="ECO:0000313" key="1">
    <source>
        <dbReference type="EMBL" id="QPD05174.1"/>
    </source>
</evidence>
<evidence type="ECO:0000313" key="2">
    <source>
        <dbReference type="Proteomes" id="UP000593737"/>
    </source>
</evidence>
<proteinExistence type="predicted"/>
<accession>A0A7S8J0J8</accession>